<keyword evidence="1" id="KW-0732">Signal</keyword>
<comment type="caution">
    <text evidence="2">The sequence shown here is derived from an EMBL/GenBank/DDBJ whole genome shotgun (WGS) entry which is preliminary data.</text>
</comment>
<evidence type="ECO:0000256" key="1">
    <source>
        <dbReference type="SAM" id="SignalP"/>
    </source>
</evidence>
<dbReference type="Proteomes" id="UP000534783">
    <property type="component" value="Unassembled WGS sequence"/>
</dbReference>
<keyword evidence="3" id="KW-1185">Reference proteome</keyword>
<organism evidence="2 3">
    <name type="scientific">Candidatus Manganitrophus noduliformans</name>
    <dbReference type="NCBI Taxonomy" id="2606439"/>
    <lineage>
        <taxon>Bacteria</taxon>
        <taxon>Pseudomonadati</taxon>
        <taxon>Nitrospirota</taxon>
        <taxon>Nitrospiria</taxon>
        <taxon>Candidatus Troglogloeales</taxon>
        <taxon>Candidatus Manganitrophaceae</taxon>
        <taxon>Candidatus Manganitrophus</taxon>
    </lineage>
</organism>
<proteinExistence type="predicted"/>
<feature type="signal peptide" evidence="1">
    <location>
        <begin position="1"/>
        <end position="28"/>
    </location>
</feature>
<gene>
    <name evidence="2" type="ORF">MNODULE_17100</name>
</gene>
<dbReference type="AlphaFoldDB" id="A0A7X6DSB0"/>
<dbReference type="EMBL" id="VTOW01000003">
    <property type="protein sequence ID" value="NKE72470.1"/>
    <property type="molecule type" value="Genomic_DNA"/>
</dbReference>
<feature type="chain" id="PRO_5031072143" evidence="1">
    <location>
        <begin position="29"/>
        <end position="341"/>
    </location>
</feature>
<dbReference type="RefSeq" id="WP_168062139.1">
    <property type="nucleotide sequence ID" value="NZ_VTOW01000003.1"/>
</dbReference>
<accession>A0A7X6DSB0</accession>
<name>A0A7X6DSB0_9BACT</name>
<protein>
    <submittedName>
        <fullName evidence="2">Uncharacterized protein</fullName>
    </submittedName>
</protein>
<evidence type="ECO:0000313" key="3">
    <source>
        <dbReference type="Proteomes" id="UP000534783"/>
    </source>
</evidence>
<evidence type="ECO:0000313" key="2">
    <source>
        <dbReference type="EMBL" id="NKE72470.1"/>
    </source>
</evidence>
<reference evidence="2 3" key="1">
    <citation type="journal article" date="2020" name="Nature">
        <title>Bacterial chemolithoautotrophy via manganese oxidation.</title>
        <authorList>
            <person name="Yu H."/>
            <person name="Leadbetter J.R."/>
        </authorList>
    </citation>
    <scope>NUCLEOTIDE SEQUENCE [LARGE SCALE GENOMIC DNA]</scope>
    <source>
        <strain evidence="2 3">Mn-1</strain>
    </source>
</reference>
<sequence>MNIIKKVSAALPLLLAGMLTVAGTEAQAVDFNINTQLTDLRSDGSNNNPGFNPCRGGTRSAAGVCGGALVLDASALALLDPDNLQTVFPSLGPGAVTDNMFGIISGQDASGTPIPVTACGEVTNASLAGLNCGDLRFNPSTQGQTTLTTDANTLVTPVAGLDMNSQFVADFCPGPAGAPTDCSDGGGTPAQVIAAHTGFNVTNDFNFIRLTGTTSEITGSQSMRQVTAVKTANIGTQAAPGTGDQLVEISADWATTAANPSSNNPATNPNSLTVTWTQNISDPDQSGTGASSFTQNIAGSFVYNGTADAVSAQYPSGRTQTERSIGVAAPVGESMVFDAVP</sequence>